<dbReference type="PRINTS" id="PR00895">
    <property type="entry name" value="PENTAXIN"/>
</dbReference>
<dbReference type="Pfam" id="PF00354">
    <property type="entry name" value="Pentaxin"/>
    <property type="match status" value="1"/>
</dbReference>
<evidence type="ECO:0000256" key="2">
    <source>
        <dbReference type="ARBA" id="ARBA00022525"/>
    </source>
</evidence>
<evidence type="ECO:0000256" key="5">
    <source>
        <dbReference type="ARBA" id="ARBA00022837"/>
    </source>
</evidence>
<dbReference type="GO" id="GO:0046872">
    <property type="term" value="F:metal ion binding"/>
    <property type="evidence" value="ECO:0007669"/>
    <property type="project" value="UniProtKB-KW"/>
</dbReference>
<feature type="chain" id="PRO_5035339050" description="Pentraxin family member" evidence="9">
    <location>
        <begin position="17"/>
        <end position="214"/>
    </location>
</feature>
<feature type="signal peptide" evidence="9">
    <location>
        <begin position="1"/>
        <end position="16"/>
    </location>
</feature>
<keyword evidence="2" id="KW-0964">Secreted</keyword>
<keyword evidence="5 9" id="KW-0106">Calcium</keyword>
<dbReference type="Proteomes" id="UP000770717">
    <property type="component" value="Unassembled WGS sequence"/>
</dbReference>
<dbReference type="PROSITE" id="PS51828">
    <property type="entry name" value="PTX_2"/>
    <property type="match status" value="1"/>
</dbReference>
<comment type="subcellular location">
    <subcellularLocation>
        <location evidence="1 9">Secreted</location>
    </subcellularLocation>
</comment>
<dbReference type="OrthoDB" id="547680at2759"/>
<evidence type="ECO:0000256" key="8">
    <source>
        <dbReference type="PROSITE-ProRule" id="PRU01172"/>
    </source>
</evidence>
<proteinExistence type="inferred from homology"/>
<keyword evidence="4 9" id="KW-0732">Signal</keyword>
<evidence type="ECO:0000256" key="7">
    <source>
        <dbReference type="ARBA" id="ARBA00038102"/>
    </source>
</evidence>
<evidence type="ECO:0000313" key="12">
    <source>
        <dbReference type="Proteomes" id="UP000770717"/>
    </source>
</evidence>
<dbReference type="InterPro" id="IPR051005">
    <property type="entry name" value="Pentraxin_domain"/>
</dbReference>
<feature type="domain" description="Pentraxin (PTX)" evidence="10">
    <location>
        <begin position="22"/>
        <end position="214"/>
    </location>
</feature>
<sequence>MRSLIVLSVIFCGCFAQKDSGHRTTILFPRQTSTDHVILKTTATEPLKQFTACMHSYTELTRDYSLLSIATPSTANAFHIHPMPPNNISISINNEDIYFRVDPDVLDWKQTCVAWDSETGLLQLWVNAKRYPRKVTTSRSPIGPQMSLTLGQYLDHDIGHSFVGEMHSLNMWDYVLSPEAITESFRFGSNINGNIINWKNQPYETKGDTMILGN</sequence>
<evidence type="ECO:0000256" key="1">
    <source>
        <dbReference type="ARBA" id="ARBA00004613"/>
    </source>
</evidence>
<feature type="disulfide bond" evidence="8">
    <location>
        <begin position="53"/>
        <end position="112"/>
    </location>
</feature>
<dbReference type="AlphaFoldDB" id="A0A8J6EIH1"/>
<protein>
    <recommendedName>
        <fullName evidence="9">Pentraxin family member</fullName>
    </recommendedName>
</protein>
<keyword evidence="12" id="KW-1185">Reference proteome</keyword>
<comment type="subunit">
    <text evidence="9">Homopentamer. Pentaxin (or pentraxin) have a discoid arrangement of 5 non-covalently bound subunits.</text>
</comment>
<evidence type="ECO:0000256" key="9">
    <source>
        <dbReference type="RuleBase" id="RU362112"/>
    </source>
</evidence>
<evidence type="ECO:0000256" key="4">
    <source>
        <dbReference type="ARBA" id="ARBA00022729"/>
    </source>
</evidence>
<dbReference type="GO" id="GO:0005576">
    <property type="term" value="C:extracellular region"/>
    <property type="evidence" value="ECO:0007669"/>
    <property type="project" value="UniProtKB-SubCell"/>
</dbReference>
<dbReference type="EMBL" id="WNTK01000396">
    <property type="protein sequence ID" value="KAG9469922.1"/>
    <property type="molecule type" value="Genomic_DNA"/>
</dbReference>
<dbReference type="PANTHER" id="PTHR45869">
    <property type="entry name" value="C-REACTIVE PROTEIN-RELATED"/>
    <property type="match status" value="1"/>
</dbReference>
<dbReference type="Gene3D" id="2.60.120.200">
    <property type="match status" value="1"/>
</dbReference>
<keyword evidence="3 9" id="KW-0479">Metal-binding</keyword>
<reference evidence="11" key="1">
    <citation type="thesis" date="2020" institute="ProQuest LLC" country="789 East Eisenhower Parkway, Ann Arbor, MI, USA">
        <title>Comparative Genomics and Chromosome Evolution.</title>
        <authorList>
            <person name="Mudd A.B."/>
        </authorList>
    </citation>
    <scope>NUCLEOTIDE SEQUENCE</scope>
    <source>
        <strain evidence="11">HN-11 Male</strain>
        <tissue evidence="11">Kidney and liver</tissue>
    </source>
</reference>
<name>A0A8J6EIH1_ELECQ</name>
<gene>
    <name evidence="11" type="ORF">GDO78_019327</name>
</gene>
<dbReference type="InterPro" id="IPR001759">
    <property type="entry name" value="PTX_dom"/>
</dbReference>
<evidence type="ECO:0000313" key="11">
    <source>
        <dbReference type="EMBL" id="KAG9469922.1"/>
    </source>
</evidence>
<evidence type="ECO:0000256" key="6">
    <source>
        <dbReference type="ARBA" id="ARBA00023157"/>
    </source>
</evidence>
<accession>A0A8J6EIH1</accession>
<dbReference type="SUPFAM" id="SSF49899">
    <property type="entry name" value="Concanavalin A-like lectins/glucanases"/>
    <property type="match status" value="1"/>
</dbReference>
<dbReference type="SMART" id="SM00159">
    <property type="entry name" value="PTX"/>
    <property type="match status" value="1"/>
</dbReference>
<comment type="caution">
    <text evidence="11">The sequence shown here is derived from an EMBL/GenBank/DDBJ whole genome shotgun (WGS) entry which is preliminary data.</text>
</comment>
<keyword evidence="6 8" id="KW-1015">Disulfide bond</keyword>
<evidence type="ECO:0000256" key="3">
    <source>
        <dbReference type="ARBA" id="ARBA00022723"/>
    </source>
</evidence>
<dbReference type="PANTHER" id="PTHR45869:SF7">
    <property type="entry name" value="C-REACTIVE PROTEIN"/>
    <property type="match status" value="1"/>
</dbReference>
<organism evidence="11 12">
    <name type="scientific">Eleutherodactylus coqui</name>
    <name type="common">Puerto Rican coqui</name>
    <dbReference type="NCBI Taxonomy" id="57060"/>
    <lineage>
        <taxon>Eukaryota</taxon>
        <taxon>Metazoa</taxon>
        <taxon>Chordata</taxon>
        <taxon>Craniata</taxon>
        <taxon>Vertebrata</taxon>
        <taxon>Euteleostomi</taxon>
        <taxon>Amphibia</taxon>
        <taxon>Batrachia</taxon>
        <taxon>Anura</taxon>
        <taxon>Neobatrachia</taxon>
        <taxon>Hyloidea</taxon>
        <taxon>Eleutherodactylidae</taxon>
        <taxon>Eleutherodactylinae</taxon>
        <taxon>Eleutherodactylus</taxon>
        <taxon>Eleutherodactylus</taxon>
    </lineage>
</organism>
<evidence type="ECO:0000259" key="10">
    <source>
        <dbReference type="PROSITE" id="PS51828"/>
    </source>
</evidence>
<comment type="similarity">
    <text evidence="7 9">Belongs to the pentraxin family.</text>
</comment>
<comment type="cofactor">
    <cofactor evidence="9">
        <name>Ca(2+)</name>
        <dbReference type="ChEBI" id="CHEBI:29108"/>
    </cofactor>
    <text evidence="9">Binds 2 calcium ions per subunit.</text>
</comment>
<dbReference type="FunFam" id="2.60.120.200:FF:000070">
    <property type="entry name" value="Serum amyloid P-component"/>
    <property type="match status" value="1"/>
</dbReference>
<dbReference type="InterPro" id="IPR013320">
    <property type="entry name" value="ConA-like_dom_sf"/>
</dbReference>